<evidence type="ECO:0000256" key="3">
    <source>
        <dbReference type="SAM" id="MobiDB-lite"/>
    </source>
</evidence>
<dbReference type="InterPro" id="IPR042099">
    <property type="entry name" value="ANL_N_sf"/>
</dbReference>
<feature type="region of interest" description="Disordered" evidence="3">
    <location>
        <begin position="1"/>
        <end position="20"/>
    </location>
</feature>
<dbReference type="InterPro" id="IPR020845">
    <property type="entry name" value="AMP-binding_CS"/>
</dbReference>
<dbReference type="Pfam" id="PF00501">
    <property type="entry name" value="AMP-binding"/>
    <property type="match status" value="1"/>
</dbReference>
<dbReference type="GO" id="GO:0016020">
    <property type="term" value="C:membrane"/>
    <property type="evidence" value="ECO:0007669"/>
    <property type="project" value="TreeGrafter"/>
</dbReference>
<dbReference type="EMBL" id="LSSN01000230">
    <property type="protein sequence ID" value="OMJ25084.1"/>
    <property type="molecule type" value="Genomic_DNA"/>
</dbReference>
<dbReference type="PANTHER" id="PTHR43272:SF33">
    <property type="entry name" value="AMP-BINDING DOMAIN-CONTAINING PROTEIN-RELATED"/>
    <property type="match status" value="1"/>
</dbReference>
<dbReference type="GO" id="GO:0005524">
    <property type="term" value="F:ATP binding"/>
    <property type="evidence" value="ECO:0007669"/>
    <property type="project" value="UniProtKB-KW"/>
</dbReference>
<sequence>MKSYAVPNSNKPGESHVLRNPLNKDSMELTSYKNVKTAYDMFWNSVKIAPNSNYLGKRLYDPATKEYGKYVFQSYAEVATRVENFASGLIHINQLSLGKVGGPIERQFPIAIYANNCPEWAISERAAFTQSLYTVSLYDTLGESSVEYIINHSETPLIICSVDKVAKLLRMSHLIPNIRNIVVIDSFEDMCKYSEDSSAIPINTNSVSILKEWAASRNIGLFDFKQVEDLGLKHKLPHCPPSPQDIYTICYTSGTTGNPKGALTTHSAYTVAAKTSSETLGVTEPHVMISYLPLAHTYGRNLENFITLTQGSIGYFRGDITKIVEDCQALQPTLFASVPRLLNRLYDAMTAASINAPGLKGIIARKAVSDKLYNLKAGKGNTHSIWDRLLFNKMRAVISKRLQFVNTGSAPLEANVLDFLRIALACTVTEGFGMTETSSISLIQSKDENTSGNIGIPFLGTEAKLIDVKEMDYLVTDKPNPRGELCVRGPHLFSGYLKDEEKTKECFLEDGWFATGDIARINADGTVSIIDRKKNIFKLSQGEYVAPEKIENVLSKHHLVMQSFVHGDSFRHCLVGIIVPDKEQFIPWAKKILGSNADNMNYSELLSDPIINKSVLKELDDISTKSKLQGFEKVKAIYLEENEFDIEKNSLLTPTMKLKRSDAAKYYSDQIVKLYNTIS</sequence>
<comment type="caution">
    <text evidence="5">The sequence shown here is derived from an EMBL/GenBank/DDBJ whole genome shotgun (WGS) entry which is preliminary data.</text>
</comment>
<evidence type="ECO:0000313" key="6">
    <source>
        <dbReference type="Proteomes" id="UP000187283"/>
    </source>
</evidence>
<feature type="compositionally biased region" description="Polar residues" evidence="3">
    <location>
        <begin position="1"/>
        <end position="12"/>
    </location>
</feature>
<evidence type="ECO:0000256" key="2">
    <source>
        <dbReference type="ARBA" id="ARBA00022840"/>
    </source>
</evidence>
<protein>
    <submittedName>
        <fullName evidence="5">Long chain acyl-CoA synthetase 7, peroxisomal</fullName>
    </submittedName>
</protein>
<keyword evidence="1" id="KW-0547">Nucleotide-binding</keyword>
<evidence type="ECO:0000259" key="4">
    <source>
        <dbReference type="Pfam" id="PF00501"/>
    </source>
</evidence>
<name>A0A1R1YDU0_9FUNG</name>
<dbReference type="Proteomes" id="UP000187283">
    <property type="component" value="Unassembled WGS sequence"/>
</dbReference>
<keyword evidence="2" id="KW-0067">ATP-binding</keyword>
<proteinExistence type="predicted"/>
<dbReference type="STRING" id="133412.A0A1R1YDU0"/>
<gene>
    <name evidence="5" type="ORF">AYI70_g1148</name>
</gene>
<dbReference type="Gene3D" id="3.40.50.12780">
    <property type="entry name" value="N-terminal domain of ligase-like"/>
    <property type="match status" value="1"/>
</dbReference>
<dbReference type="GO" id="GO:0005783">
    <property type="term" value="C:endoplasmic reticulum"/>
    <property type="evidence" value="ECO:0007669"/>
    <property type="project" value="TreeGrafter"/>
</dbReference>
<dbReference type="PANTHER" id="PTHR43272">
    <property type="entry name" value="LONG-CHAIN-FATTY-ACID--COA LIGASE"/>
    <property type="match status" value="1"/>
</dbReference>
<feature type="domain" description="AMP-dependent synthetase/ligase" evidence="4">
    <location>
        <begin position="68"/>
        <end position="497"/>
    </location>
</feature>
<dbReference type="AlphaFoldDB" id="A0A1R1YDU0"/>
<dbReference type="GO" id="GO:0004467">
    <property type="term" value="F:long-chain fatty acid-CoA ligase activity"/>
    <property type="evidence" value="ECO:0007669"/>
    <property type="project" value="TreeGrafter"/>
</dbReference>
<dbReference type="OrthoDB" id="1700726at2759"/>
<reference evidence="5 6" key="1">
    <citation type="submission" date="2017-01" db="EMBL/GenBank/DDBJ databases">
        <authorList>
            <person name="Mah S.A."/>
            <person name="Swanson W.J."/>
            <person name="Moy G.W."/>
            <person name="Vacquier V.D."/>
        </authorList>
    </citation>
    <scope>NUCLEOTIDE SEQUENCE [LARGE SCALE GENOMIC DNA]</scope>
    <source>
        <strain evidence="5 6">GSMNP</strain>
    </source>
</reference>
<organism evidence="5 6">
    <name type="scientific">Smittium culicis</name>
    <dbReference type="NCBI Taxonomy" id="133412"/>
    <lineage>
        <taxon>Eukaryota</taxon>
        <taxon>Fungi</taxon>
        <taxon>Fungi incertae sedis</taxon>
        <taxon>Zoopagomycota</taxon>
        <taxon>Kickxellomycotina</taxon>
        <taxon>Harpellomycetes</taxon>
        <taxon>Harpellales</taxon>
        <taxon>Legeriomycetaceae</taxon>
        <taxon>Smittium</taxon>
    </lineage>
</organism>
<accession>A0A1R1YDU0</accession>
<dbReference type="PROSITE" id="PS00455">
    <property type="entry name" value="AMP_BINDING"/>
    <property type="match status" value="1"/>
</dbReference>
<keyword evidence="6" id="KW-1185">Reference proteome</keyword>
<evidence type="ECO:0000313" key="5">
    <source>
        <dbReference type="EMBL" id="OMJ25084.1"/>
    </source>
</evidence>
<dbReference type="SUPFAM" id="SSF56801">
    <property type="entry name" value="Acetyl-CoA synthetase-like"/>
    <property type="match status" value="1"/>
</dbReference>
<evidence type="ECO:0000256" key="1">
    <source>
        <dbReference type="ARBA" id="ARBA00022741"/>
    </source>
</evidence>
<dbReference type="InterPro" id="IPR000873">
    <property type="entry name" value="AMP-dep_synth/lig_dom"/>
</dbReference>